<dbReference type="OrthoDB" id="1750455at2759"/>
<feature type="transmembrane region" description="Helical" evidence="1">
    <location>
        <begin position="38"/>
        <end position="61"/>
    </location>
</feature>
<evidence type="ECO:0000313" key="2">
    <source>
        <dbReference type="EMBL" id="KAJ8561039.1"/>
    </source>
</evidence>
<keyword evidence="3" id="KW-1185">Reference proteome</keyword>
<feature type="transmembrane region" description="Helical" evidence="1">
    <location>
        <begin position="67"/>
        <end position="93"/>
    </location>
</feature>
<protein>
    <submittedName>
        <fullName evidence="2">Uncharacterized protein</fullName>
    </submittedName>
</protein>
<reference evidence="3" key="1">
    <citation type="journal article" date="2023" name="Proc. Natl. Acad. Sci. U.S.A.">
        <title>Genomic and structural basis for evolution of tropane alkaloid biosynthesis.</title>
        <authorList>
            <person name="Wanga Y.-J."/>
            <person name="Taina T."/>
            <person name="Yua J.-Y."/>
            <person name="Lia J."/>
            <person name="Xua B."/>
            <person name="Chenc J."/>
            <person name="D'Auriad J.C."/>
            <person name="Huanga J.-P."/>
            <person name="Huanga S.-X."/>
        </authorList>
    </citation>
    <scope>NUCLEOTIDE SEQUENCE [LARGE SCALE GENOMIC DNA]</scope>
    <source>
        <strain evidence="3">cv. KIB-2019</strain>
    </source>
</reference>
<name>A0A9Q1MMF4_9SOLA</name>
<keyword evidence="1" id="KW-1133">Transmembrane helix</keyword>
<gene>
    <name evidence="2" type="ORF">K7X08_027229</name>
</gene>
<dbReference type="EMBL" id="JAJAGQ010000006">
    <property type="protein sequence ID" value="KAJ8561039.1"/>
    <property type="molecule type" value="Genomic_DNA"/>
</dbReference>
<comment type="caution">
    <text evidence="2">The sequence shown here is derived from an EMBL/GenBank/DDBJ whole genome shotgun (WGS) entry which is preliminary data.</text>
</comment>
<organism evidence="2 3">
    <name type="scientific">Anisodus acutangulus</name>
    <dbReference type="NCBI Taxonomy" id="402998"/>
    <lineage>
        <taxon>Eukaryota</taxon>
        <taxon>Viridiplantae</taxon>
        <taxon>Streptophyta</taxon>
        <taxon>Embryophyta</taxon>
        <taxon>Tracheophyta</taxon>
        <taxon>Spermatophyta</taxon>
        <taxon>Magnoliopsida</taxon>
        <taxon>eudicotyledons</taxon>
        <taxon>Gunneridae</taxon>
        <taxon>Pentapetalae</taxon>
        <taxon>asterids</taxon>
        <taxon>lamiids</taxon>
        <taxon>Solanales</taxon>
        <taxon>Solanaceae</taxon>
        <taxon>Solanoideae</taxon>
        <taxon>Hyoscyameae</taxon>
        <taxon>Anisodus</taxon>
    </lineage>
</organism>
<sequence length="123" mass="13499">MLLGLSKIIVGPMLDSTFERSDMYSSAFLKSSTNINCLWFHSGLLSSFSFGFASSTFLSLGLASSTFLSLGLASSTFLSLGFASSLAFGLPFWGFMKQKQEQHGHWNKNFILSLSLPPLFYLS</sequence>
<accession>A0A9Q1MMF4</accession>
<keyword evidence="1" id="KW-0472">Membrane</keyword>
<proteinExistence type="predicted"/>
<dbReference type="Proteomes" id="UP001152561">
    <property type="component" value="Unassembled WGS sequence"/>
</dbReference>
<evidence type="ECO:0000256" key="1">
    <source>
        <dbReference type="SAM" id="Phobius"/>
    </source>
</evidence>
<keyword evidence="1" id="KW-0812">Transmembrane</keyword>
<dbReference type="AlphaFoldDB" id="A0A9Q1MMF4"/>
<evidence type="ECO:0000313" key="3">
    <source>
        <dbReference type="Proteomes" id="UP001152561"/>
    </source>
</evidence>